<name>A1ZCE9_MICM2</name>
<keyword evidence="1" id="KW-0472">Membrane</keyword>
<proteinExistence type="predicted"/>
<protein>
    <submittedName>
        <fullName evidence="2">Uncharacterized protein</fullName>
    </submittedName>
</protein>
<dbReference type="RefSeq" id="WP_002692799.1">
    <property type="nucleotide sequence ID" value="NZ_AAWS01000001.1"/>
</dbReference>
<organism evidence="2 3">
    <name type="scientific">Microscilla marina ATCC 23134</name>
    <dbReference type="NCBI Taxonomy" id="313606"/>
    <lineage>
        <taxon>Bacteria</taxon>
        <taxon>Pseudomonadati</taxon>
        <taxon>Bacteroidota</taxon>
        <taxon>Cytophagia</taxon>
        <taxon>Cytophagales</taxon>
        <taxon>Microscillaceae</taxon>
        <taxon>Microscilla</taxon>
    </lineage>
</organism>
<dbReference type="EMBL" id="AAWS01000001">
    <property type="protein sequence ID" value="EAY31951.1"/>
    <property type="molecule type" value="Genomic_DNA"/>
</dbReference>
<feature type="transmembrane region" description="Helical" evidence="1">
    <location>
        <begin position="116"/>
        <end position="137"/>
    </location>
</feature>
<comment type="caution">
    <text evidence="2">The sequence shown here is derived from an EMBL/GenBank/DDBJ whole genome shotgun (WGS) entry which is preliminary data.</text>
</comment>
<gene>
    <name evidence="2" type="ORF">M23134_01980</name>
</gene>
<dbReference type="AlphaFoldDB" id="A1ZCE9"/>
<keyword evidence="1" id="KW-1133">Transmembrane helix</keyword>
<keyword evidence="1" id="KW-0812">Transmembrane</keyword>
<dbReference type="Proteomes" id="UP000004095">
    <property type="component" value="Unassembled WGS sequence"/>
</dbReference>
<evidence type="ECO:0000256" key="1">
    <source>
        <dbReference type="SAM" id="Phobius"/>
    </source>
</evidence>
<reference evidence="2 3" key="1">
    <citation type="submission" date="2007-01" db="EMBL/GenBank/DDBJ databases">
        <authorList>
            <person name="Haygood M."/>
            <person name="Podell S."/>
            <person name="Anderson C."/>
            <person name="Hopkinson B."/>
            <person name="Roe K."/>
            <person name="Barbeau K."/>
            <person name="Gaasterland T."/>
            <person name="Ferriera S."/>
            <person name="Johnson J."/>
            <person name="Kravitz S."/>
            <person name="Beeson K."/>
            <person name="Sutton G."/>
            <person name="Rogers Y.-H."/>
            <person name="Friedman R."/>
            <person name="Frazier M."/>
            <person name="Venter J.C."/>
        </authorList>
    </citation>
    <scope>NUCLEOTIDE SEQUENCE [LARGE SCALE GENOMIC DNA]</scope>
    <source>
        <strain evidence="2 3">ATCC 23134</strain>
    </source>
</reference>
<evidence type="ECO:0000313" key="3">
    <source>
        <dbReference type="Proteomes" id="UP000004095"/>
    </source>
</evidence>
<keyword evidence="3" id="KW-1185">Reference proteome</keyword>
<sequence>MFPLFTYRQNRAQDIEPKSSMLWEQCLEQQPEGECTINRDVFENERFWKDYTKLVKQAQQNQTVRQVVFATYTSAQNAPPLYSFSEFGRLYAIGNGTLFSFGFLFIFSAVLSKNLLLESFLYLLLLPLSITIGIFLARSFKTCLITSNALIVRNPWMFVNKRFDLHQIKDVTIDDNPHGYWYLQVRTPKRVYKYNVNINYCKLRKLLDLLNDHHITTYDNISLSA</sequence>
<feature type="transmembrane region" description="Helical" evidence="1">
    <location>
        <begin position="90"/>
        <end position="110"/>
    </location>
</feature>
<accession>A1ZCE9</accession>
<evidence type="ECO:0000313" key="2">
    <source>
        <dbReference type="EMBL" id="EAY31951.1"/>
    </source>
</evidence>